<sequence>MESRVVDYFKLRYLLFSRQAFVSILVNQPVEAWQKLKVATCFTVSAKQVEEEVGEGTLAHANDSTEVFRRWGCTDNDIAQIFARGPSLRRSDLNQLQNKLHLLQGLGITSPDLVKIINCRPRFLKCRINNNFHERIEFFLKMFETKEVLVKAIVRNPSLLTYDFHNRVKPVISQYEEMGLTKKDLILMLISRPTLIPRSSFNDEKMEYIQKTGLSQGDRMFKYFVTIIGISRLETIRQKVANLEKFGFTEDETFALLGRSPLILTLSVDKVQRNMTFILCTLKLPAKVILNYPFLLYFNLEAVLKPRVLLSRKMEEMGLHLQIEGHSMLRALRMTEKRFLKKFVYSQPKDVADELMQFYQSAKGIKRLADTSRKKCPWGFPF</sequence>
<keyword evidence="2" id="KW-0804">Transcription</keyword>
<proteinExistence type="inferred from homology"/>
<comment type="similarity">
    <text evidence="1">Belongs to the mTERF family.</text>
</comment>
<name>A0ABP0YIY7_9ROSI</name>
<dbReference type="Proteomes" id="UP001642487">
    <property type="component" value="Chromosome 4"/>
</dbReference>
<dbReference type="Pfam" id="PF02536">
    <property type="entry name" value="mTERF"/>
    <property type="match status" value="1"/>
</dbReference>
<evidence type="ECO:0000256" key="2">
    <source>
        <dbReference type="ARBA" id="ARBA00022472"/>
    </source>
</evidence>
<keyword evidence="5" id="KW-1185">Reference proteome</keyword>
<dbReference type="Gene3D" id="1.25.70.10">
    <property type="entry name" value="Transcription termination factor 3, mitochondrial"/>
    <property type="match status" value="1"/>
</dbReference>
<reference evidence="4 5" key="1">
    <citation type="submission" date="2024-03" db="EMBL/GenBank/DDBJ databases">
        <authorList>
            <person name="Gkanogiannis A."/>
            <person name="Becerra Lopez-Lavalle L."/>
        </authorList>
    </citation>
    <scope>NUCLEOTIDE SEQUENCE [LARGE SCALE GENOMIC DNA]</scope>
</reference>
<protein>
    <submittedName>
        <fullName evidence="4">Uncharacterized protein</fullName>
    </submittedName>
</protein>
<evidence type="ECO:0000313" key="4">
    <source>
        <dbReference type="EMBL" id="CAK9320349.1"/>
    </source>
</evidence>
<organism evidence="4 5">
    <name type="scientific">Citrullus colocynthis</name>
    <name type="common">colocynth</name>
    <dbReference type="NCBI Taxonomy" id="252529"/>
    <lineage>
        <taxon>Eukaryota</taxon>
        <taxon>Viridiplantae</taxon>
        <taxon>Streptophyta</taxon>
        <taxon>Embryophyta</taxon>
        <taxon>Tracheophyta</taxon>
        <taxon>Spermatophyta</taxon>
        <taxon>Magnoliopsida</taxon>
        <taxon>eudicotyledons</taxon>
        <taxon>Gunneridae</taxon>
        <taxon>Pentapetalae</taxon>
        <taxon>rosids</taxon>
        <taxon>fabids</taxon>
        <taxon>Cucurbitales</taxon>
        <taxon>Cucurbitaceae</taxon>
        <taxon>Benincaseae</taxon>
        <taxon>Citrullus</taxon>
    </lineage>
</organism>
<dbReference type="InterPro" id="IPR003690">
    <property type="entry name" value="MTERF"/>
</dbReference>
<dbReference type="SMART" id="SM00733">
    <property type="entry name" value="Mterf"/>
    <property type="match status" value="6"/>
</dbReference>
<dbReference type="PANTHER" id="PTHR13068">
    <property type="entry name" value="CGI-12 PROTEIN-RELATED"/>
    <property type="match status" value="1"/>
</dbReference>
<accession>A0ABP0YIY7</accession>
<evidence type="ECO:0000256" key="1">
    <source>
        <dbReference type="ARBA" id="ARBA00007692"/>
    </source>
</evidence>
<keyword evidence="3" id="KW-0809">Transit peptide</keyword>
<keyword evidence="2" id="KW-0806">Transcription termination</keyword>
<evidence type="ECO:0000256" key="3">
    <source>
        <dbReference type="ARBA" id="ARBA00022946"/>
    </source>
</evidence>
<dbReference type="EMBL" id="OZ021738">
    <property type="protein sequence ID" value="CAK9320349.1"/>
    <property type="molecule type" value="Genomic_DNA"/>
</dbReference>
<gene>
    <name evidence="4" type="ORF">CITCOLO1_LOCUS12397</name>
</gene>
<dbReference type="InterPro" id="IPR038538">
    <property type="entry name" value="MTERF_sf"/>
</dbReference>
<evidence type="ECO:0000313" key="5">
    <source>
        <dbReference type="Proteomes" id="UP001642487"/>
    </source>
</evidence>
<keyword evidence="2" id="KW-0805">Transcription regulation</keyword>
<dbReference type="PANTHER" id="PTHR13068:SF223">
    <property type="entry name" value="MITOCHONDRIAL TRANSCRIPTION TERMINATION FACTOR FAMILY PROTEIN"/>
    <property type="match status" value="1"/>
</dbReference>